<evidence type="ECO:0000256" key="2">
    <source>
        <dbReference type="PROSITE-ProRule" id="PRU00703"/>
    </source>
</evidence>
<protein>
    <submittedName>
        <fullName evidence="4">Signal-transduction protein</fullName>
    </submittedName>
</protein>
<dbReference type="InterPro" id="IPR000644">
    <property type="entry name" value="CBS_dom"/>
</dbReference>
<dbReference type="Proteomes" id="UP000007812">
    <property type="component" value="Chromosome"/>
</dbReference>
<dbReference type="SMART" id="SM00116">
    <property type="entry name" value="CBS"/>
    <property type="match status" value="2"/>
</dbReference>
<dbReference type="Pfam" id="PF00571">
    <property type="entry name" value="CBS"/>
    <property type="match status" value="2"/>
</dbReference>
<name>F4G3B0_METCR</name>
<dbReference type="EMBL" id="CP002656">
    <property type="protein sequence ID" value="AEB95308.1"/>
    <property type="molecule type" value="Genomic_DNA"/>
</dbReference>
<keyword evidence="1 2" id="KW-0129">CBS domain</keyword>
<evidence type="ECO:0000313" key="4">
    <source>
        <dbReference type="EMBL" id="AEB95308.1"/>
    </source>
</evidence>
<reference evidence="4 5" key="1">
    <citation type="journal article" date="2011" name="J. Bacteriol.">
        <title>Complete genome sequence of Metallosphaera cuprina, a metal sulfide-oxidizing archaeon from a hot spring.</title>
        <authorList>
            <person name="Liu L.J."/>
            <person name="You X.Y."/>
            <person name="Zheng H."/>
            <person name="Wang S."/>
            <person name="Jiang C.Y."/>
            <person name="Liu S.J."/>
        </authorList>
    </citation>
    <scope>NUCLEOTIDE SEQUENCE [LARGE SCALE GENOMIC DNA]</scope>
    <source>
        <strain evidence="4 5">Ar-4</strain>
    </source>
</reference>
<dbReference type="PROSITE" id="PS51371">
    <property type="entry name" value="CBS"/>
    <property type="match status" value="1"/>
</dbReference>
<organism evidence="4 5">
    <name type="scientific">Metallosphaera cuprina (strain Ar-4)</name>
    <dbReference type="NCBI Taxonomy" id="1006006"/>
    <lineage>
        <taxon>Archaea</taxon>
        <taxon>Thermoproteota</taxon>
        <taxon>Thermoprotei</taxon>
        <taxon>Sulfolobales</taxon>
        <taxon>Sulfolobaceae</taxon>
        <taxon>Metallosphaera</taxon>
    </lineage>
</organism>
<feature type="domain" description="CBS" evidence="3">
    <location>
        <begin position="66"/>
        <end position="121"/>
    </location>
</feature>
<dbReference type="SUPFAM" id="SSF54631">
    <property type="entry name" value="CBS-domain pair"/>
    <property type="match status" value="1"/>
</dbReference>
<dbReference type="InterPro" id="IPR051257">
    <property type="entry name" value="Diverse_CBS-Domain"/>
</dbReference>
<evidence type="ECO:0000259" key="3">
    <source>
        <dbReference type="PROSITE" id="PS51371"/>
    </source>
</evidence>
<dbReference type="KEGG" id="mcn:Mcup_1203"/>
<gene>
    <name evidence="4" type="ordered locus">Mcup_1203</name>
</gene>
<dbReference type="PATRIC" id="fig|1006006.8.peg.1199"/>
<evidence type="ECO:0000313" key="5">
    <source>
        <dbReference type="Proteomes" id="UP000007812"/>
    </source>
</evidence>
<keyword evidence="5" id="KW-1185">Reference proteome</keyword>
<dbReference type="AlphaFoldDB" id="F4G3B0"/>
<sequence>MKLINNLKVSKVLITGPDTKVSDLLKTMTENSISIAIVSDGKVLGTVSKERLEKIERPEEPVSQFINENVITVTGDEDSLYLLSLLLKNKLDCLVLTKRNKILGALTLSDLLYSIQKRAELS</sequence>
<dbReference type="GeneID" id="10493394"/>
<dbReference type="HOGENOM" id="CLU_1987659_0_0_2"/>
<dbReference type="eggNOG" id="arCOG00631">
    <property type="taxonomic scope" value="Archaea"/>
</dbReference>
<dbReference type="InterPro" id="IPR046342">
    <property type="entry name" value="CBS_dom_sf"/>
</dbReference>
<accession>F4G3B0</accession>
<dbReference type="PANTHER" id="PTHR43080">
    <property type="entry name" value="CBS DOMAIN-CONTAINING PROTEIN CBSX3, MITOCHONDRIAL"/>
    <property type="match status" value="1"/>
</dbReference>
<dbReference type="STRING" id="1006006.Mcup_1203"/>
<proteinExistence type="predicted"/>
<dbReference type="RefSeq" id="WP_013737806.1">
    <property type="nucleotide sequence ID" value="NC_015435.1"/>
</dbReference>
<dbReference type="PANTHER" id="PTHR43080:SF2">
    <property type="entry name" value="CBS DOMAIN-CONTAINING PROTEIN"/>
    <property type="match status" value="1"/>
</dbReference>
<evidence type="ECO:0000256" key="1">
    <source>
        <dbReference type="ARBA" id="ARBA00023122"/>
    </source>
</evidence>
<dbReference type="Gene3D" id="3.10.580.10">
    <property type="entry name" value="CBS-domain"/>
    <property type="match status" value="1"/>
</dbReference>